<dbReference type="EMBL" id="CP002666">
    <property type="protein sequence ID" value="AEE44782.1"/>
    <property type="molecule type" value="Genomic_DNA"/>
</dbReference>
<dbReference type="HOGENOM" id="CLU_1851532_0_0_11"/>
<protein>
    <recommendedName>
        <fullName evidence="1">DUF4031 domain-containing protein</fullName>
    </recommendedName>
</protein>
<dbReference type="KEGG" id="cfi:Celf_0642"/>
<gene>
    <name evidence="2" type="ordered locus">Celf_0642</name>
</gene>
<dbReference type="AlphaFoldDB" id="F4GYR3"/>
<dbReference type="Proteomes" id="UP000008460">
    <property type="component" value="Chromosome"/>
</dbReference>
<reference evidence="2 3" key="1">
    <citation type="submission" date="2011-04" db="EMBL/GenBank/DDBJ databases">
        <title>Complete sequence of Cellulomonas fimi ATCC 484.</title>
        <authorList>
            <consortium name="US DOE Joint Genome Institute"/>
            <person name="Lucas S."/>
            <person name="Han J."/>
            <person name="Lapidus A."/>
            <person name="Cheng J.-F."/>
            <person name="Goodwin L."/>
            <person name="Pitluck S."/>
            <person name="Peters L."/>
            <person name="Chertkov O."/>
            <person name="Detter J.C."/>
            <person name="Han C."/>
            <person name="Tapia R."/>
            <person name="Land M."/>
            <person name="Hauser L."/>
            <person name="Kyrpides N."/>
            <person name="Ivanova N."/>
            <person name="Ovchinnikova G."/>
            <person name="Pagani I."/>
            <person name="Mead D."/>
            <person name="Brumm P."/>
            <person name="Woyke T."/>
        </authorList>
    </citation>
    <scope>NUCLEOTIDE SEQUENCE [LARGE SCALE GENOMIC DNA]</scope>
    <source>
        <strain evidence="3">ATCC 484 / DSM 20113 / JCM 1341 / NBRC 15513 / NCIMB 8980 / NCTC 7547</strain>
    </source>
</reference>
<proteinExistence type="predicted"/>
<evidence type="ECO:0000313" key="2">
    <source>
        <dbReference type="EMBL" id="AEE44782.1"/>
    </source>
</evidence>
<feature type="domain" description="DUF4031" evidence="1">
    <location>
        <begin position="48"/>
        <end position="122"/>
    </location>
</feature>
<name>F4GYR3_CELFA</name>
<dbReference type="eggNOG" id="COG4339">
    <property type="taxonomic scope" value="Bacteria"/>
</dbReference>
<dbReference type="InterPro" id="IPR025109">
    <property type="entry name" value="DUF4031"/>
</dbReference>
<organism evidence="2 3">
    <name type="scientific">Cellulomonas fimi (strain ATCC 484 / DSM 20113 / JCM 1341 / CCUG 24087 / LMG 16345 / NBRC 15513 / NCIMB 8980 / NCTC 7547 / NRS-133)</name>
    <dbReference type="NCBI Taxonomy" id="590998"/>
    <lineage>
        <taxon>Bacteria</taxon>
        <taxon>Bacillati</taxon>
        <taxon>Actinomycetota</taxon>
        <taxon>Actinomycetes</taxon>
        <taxon>Micrococcales</taxon>
        <taxon>Cellulomonadaceae</taxon>
        <taxon>Cellulomonas</taxon>
    </lineage>
</organism>
<dbReference type="Pfam" id="PF13223">
    <property type="entry name" value="DUF4031"/>
    <property type="match status" value="1"/>
</dbReference>
<sequence length="138" mass="15656">MLHIAWRRAPAAQNRHAHQSFDSSITPTHWSRHHRSCETRPRLGRVTVLVDPPLWPRHGRMWAHLVSDTSLDELHAFASRAGLPRRGFDLDHYDVPDERLDELVALGAVPVSAGELIRRLRASGLRVPARERGGRPHA</sequence>
<dbReference type="STRING" id="590998.Celf_0642"/>
<evidence type="ECO:0000313" key="3">
    <source>
        <dbReference type="Proteomes" id="UP000008460"/>
    </source>
</evidence>
<accession>F4GYR3</accession>
<keyword evidence="3" id="KW-1185">Reference proteome</keyword>
<evidence type="ECO:0000259" key="1">
    <source>
        <dbReference type="Pfam" id="PF13223"/>
    </source>
</evidence>